<feature type="region of interest" description="Disordered" evidence="1">
    <location>
        <begin position="128"/>
        <end position="148"/>
    </location>
</feature>
<feature type="compositionally biased region" description="Basic and acidic residues" evidence="1">
    <location>
        <begin position="128"/>
        <end position="143"/>
    </location>
</feature>
<sequence length="174" mass="19035">MARTRDWTCLKHITWTINNEYKALWNLPYPETTLKRYGSLPSASPAAPASGVRAYGKGVYKQEQKDGAEDVLGAGNTTNAAKNDAVGEEMRVDSFVKHEIEETDGDGLVEKAKKGVKKVGEKMKDASDYMRTGAEKAEEKEGSHSTMQQMMDKAADLLDGAGDTMKEAGSKNNR</sequence>
<proteinExistence type="predicted"/>
<dbReference type="AlphaFoldDB" id="A0A176WCW0"/>
<protein>
    <submittedName>
        <fullName evidence="2">Uncharacterized protein</fullName>
    </submittedName>
</protein>
<dbReference type="EMBL" id="LVLJ01001188">
    <property type="protein sequence ID" value="OAE31020.1"/>
    <property type="molecule type" value="Genomic_DNA"/>
</dbReference>
<reference evidence="2" key="1">
    <citation type="submission" date="2016-03" db="EMBL/GenBank/DDBJ databases">
        <title>Mechanisms controlling the formation of the plant cell surface in tip-growing cells are functionally conserved among land plants.</title>
        <authorList>
            <person name="Honkanen S."/>
            <person name="Jones V.A."/>
            <person name="Morieri G."/>
            <person name="Champion C."/>
            <person name="Hetherington A.J."/>
            <person name="Kelly S."/>
            <person name="Saint-Marcoux D."/>
            <person name="Proust H."/>
            <person name="Prescott H."/>
            <person name="Dolan L."/>
        </authorList>
    </citation>
    <scope>NUCLEOTIDE SEQUENCE [LARGE SCALE GENOMIC DNA]</scope>
    <source>
        <tissue evidence="2">Whole gametophyte</tissue>
    </source>
</reference>
<gene>
    <name evidence="2" type="ORF">AXG93_1502s1200</name>
</gene>
<keyword evidence="3" id="KW-1185">Reference proteome</keyword>
<feature type="region of interest" description="Disordered" evidence="1">
    <location>
        <begin position="69"/>
        <end position="89"/>
    </location>
</feature>
<evidence type="ECO:0000256" key="1">
    <source>
        <dbReference type="SAM" id="MobiDB-lite"/>
    </source>
</evidence>
<dbReference type="Proteomes" id="UP000077202">
    <property type="component" value="Unassembled WGS sequence"/>
</dbReference>
<organism evidence="2 3">
    <name type="scientific">Marchantia polymorpha subsp. ruderalis</name>
    <dbReference type="NCBI Taxonomy" id="1480154"/>
    <lineage>
        <taxon>Eukaryota</taxon>
        <taxon>Viridiplantae</taxon>
        <taxon>Streptophyta</taxon>
        <taxon>Embryophyta</taxon>
        <taxon>Marchantiophyta</taxon>
        <taxon>Marchantiopsida</taxon>
        <taxon>Marchantiidae</taxon>
        <taxon>Marchantiales</taxon>
        <taxon>Marchantiaceae</taxon>
        <taxon>Marchantia</taxon>
    </lineage>
</organism>
<evidence type="ECO:0000313" key="2">
    <source>
        <dbReference type="EMBL" id="OAE31020.1"/>
    </source>
</evidence>
<name>A0A176WCW0_MARPO</name>
<comment type="caution">
    <text evidence="2">The sequence shown here is derived from an EMBL/GenBank/DDBJ whole genome shotgun (WGS) entry which is preliminary data.</text>
</comment>
<accession>A0A176WCW0</accession>
<evidence type="ECO:0000313" key="3">
    <source>
        <dbReference type="Proteomes" id="UP000077202"/>
    </source>
</evidence>